<proteinExistence type="predicted"/>
<dbReference type="AlphaFoldDB" id="A0A8J7UWL5"/>
<evidence type="ECO:0000313" key="2">
    <source>
        <dbReference type="Proteomes" id="UP000673975"/>
    </source>
</evidence>
<evidence type="ECO:0000313" key="1">
    <source>
        <dbReference type="EMBL" id="MBP3193757.1"/>
    </source>
</evidence>
<protein>
    <submittedName>
        <fullName evidence="1">Uncharacterized protein</fullName>
    </submittedName>
</protein>
<dbReference type="EMBL" id="JAFIDN010000013">
    <property type="protein sequence ID" value="MBP3193757.1"/>
    <property type="molecule type" value="Genomic_DNA"/>
</dbReference>
<sequence length="189" mass="20216">MTAPSAKSQDMQTLFDGDVKHGGFGGPVVRFGSIDNDLAVWVGGRGGWIINFSNQHSISLGGGGYGLVTEHQMPFQPENGETELAAAGYGGFEVEYTNQTYRLLHFTTSTLIGAGGLTTRTTDHEFSDSDPEPFFVLEPGVHAEVNMTHFFRIAAGLSYRITSGIDKGGFGDSDFSGLNAAITFKFGSF</sequence>
<organism evidence="1 2">
    <name type="scientific">Natronogracilivirga saccharolytica</name>
    <dbReference type="NCBI Taxonomy" id="2812953"/>
    <lineage>
        <taxon>Bacteria</taxon>
        <taxon>Pseudomonadati</taxon>
        <taxon>Balneolota</taxon>
        <taxon>Balneolia</taxon>
        <taxon>Balneolales</taxon>
        <taxon>Cyclonatronaceae</taxon>
        <taxon>Natronogracilivirga</taxon>
    </lineage>
</organism>
<accession>A0A8J7UWL5</accession>
<keyword evidence="2" id="KW-1185">Reference proteome</keyword>
<name>A0A8J7UWL5_9BACT</name>
<gene>
    <name evidence="1" type="ORF">NATSA_13855</name>
</gene>
<comment type="caution">
    <text evidence="1">The sequence shown here is derived from an EMBL/GenBank/DDBJ whole genome shotgun (WGS) entry which is preliminary data.</text>
</comment>
<dbReference type="Proteomes" id="UP000673975">
    <property type="component" value="Unassembled WGS sequence"/>
</dbReference>
<reference evidence="1" key="1">
    <citation type="submission" date="2021-02" db="EMBL/GenBank/DDBJ databases">
        <title>Natronogracilivirga saccharolytica gen. nov. sp. nov. a new anaerobic, haloalkiliphilic carbohydrate-fermenting bacterium from soda lake and proposing of Cyclonatronumiaceae fam. nov. in the phylum Balneolaeota.</title>
        <authorList>
            <person name="Zhilina T.N."/>
            <person name="Sorokin D.Y."/>
            <person name="Zavarzina D.G."/>
            <person name="Toshchakov S.V."/>
            <person name="Kublanov I.V."/>
        </authorList>
    </citation>
    <scope>NUCLEOTIDE SEQUENCE</scope>
    <source>
        <strain evidence="1">Z-1702</strain>
    </source>
</reference>